<comment type="similarity">
    <text evidence="1 8">Belongs to the thymidylate kinase family.</text>
</comment>
<dbReference type="GO" id="GO:0006233">
    <property type="term" value="P:dTDP biosynthetic process"/>
    <property type="evidence" value="ECO:0007669"/>
    <property type="project" value="InterPro"/>
</dbReference>
<dbReference type="PANTHER" id="PTHR10344:SF4">
    <property type="entry name" value="UMP-CMP KINASE 2, MITOCHONDRIAL"/>
    <property type="match status" value="1"/>
</dbReference>
<protein>
    <recommendedName>
        <fullName evidence="8">Thymidylate kinase</fullName>
        <ecNumber evidence="8">2.7.4.9</ecNumber>
    </recommendedName>
    <alternativeName>
        <fullName evidence="8">dTMP kinase</fullName>
    </alternativeName>
</protein>
<dbReference type="GO" id="GO:0006227">
    <property type="term" value="P:dUDP biosynthetic process"/>
    <property type="evidence" value="ECO:0007669"/>
    <property type="project" value="TreeGrafter"/>
</dbReference>
<feature type="binding site" evidence="8">
    <location>
        <begin position="11"/>
        <end position="18"/>
    </location>
    <ligand>
        <name>ATP</name>
        <dbReference type="ChEBI" id="CHEBI:30616"/>
    </ligand>
</feature>
<dbReference type="AlphaFoldDB" id="A0A1F5VEY1"/>
<accession>A0A1F5VEY1</accession>
<evidence type="ECO:0000256" key="4">
    <source>
        <dbReference type="ARBA" id="ARBA00022741"/>
    </source>
</evidence>
<evidence type="ECO:0000256" key="8">
    <source>
        <dbReference type="HAMAP-Rule" id="MF_00165"/>
    </source>
</evidence>
<dbReference type="GO" id="GO:0005829">
    <property type="term" value="C:cytosol"/>
    <property type="evidence" value="ECO:0007669"/>
    <property type="project" value="TreeGrafter"/>
</dbReference>
<proteinExistence type="inferred from homology"/>
<evidence type="ECO:0000256" key="2">
    <source>
        <dbReference type="ARBA" id="ARBA00022679"/>
    </source>
</evidence>
<reference evidence="10 11" key="1">
    <citation type="journal article" date="2016" name="Nat. Commun.">
        <title>Thousands of microbial genomes shed light on interconnected biogeochemical processes in an aquifer system.</title>
        <authorList>
            <person name="Anantharaman K."/>
            <person name="Brown C.T."/>
            <person name="Hug L.A."/>
            <person name="Sharon I."/>
            <person name="Castelle C.J."/>
            <person name="Probst A.J."/>
            <person name="Thomas B.C."/>
            <person name="Singh A."/>
            <person name="Wilkins M.J."/>
            <person name="Karaoz U."/>
            <person name="Brodie E.L."/>
            <person name="Williams K.H."/>
            <person name="Hubbard S.S."/>
            <person name="Banfield J.F."/>
        </authorList>
    </citation>
    <scope>NUCLEOTIDE SEQUENCE [LARGE SCALE GENOMIC DNA]</scope>
</reference>
<organism evidence="10 11">
    <name type="scientific">Candidatus Giovannonibacteria bacterium RIFCSPHIGHO2_01_FULL_45_23</name>
    <dbReference type="NCBI Taxonomy" id="1798325"/>
    <lineage>
        <taxon>Bacteria</taxon>
        <taxon>Candidatus Giovannoniibacteriota</taxon>
    </lineage>
</organism>
<dbReference type="SUPFAM" id="SSF52540">
    <property type="entry name" value="P-loop containing nucleoside triphosphate hydrolases"/>
    <property type="match status" value="1"/>
</dbReference>
<keyword evidence="6 8" id="KW-0067">ATP-binding</keyword>
<dbReference type="GO" id="GO:0004798">
    <property type="term" value="F:dTMP kinase activity"/>
    <property type="evidence" value="ECO:0007669"/>
    <property type="project" value="UniProtKB-UniRule"/>
</dbReference>
<gene>
    <name evidence="8" type="primary">tmk</name>
    <name evidence="10" type="ORF">A2834_01600</name>
</gene>
<name>A0A1F5VEY1_9BACT</name>
<comment type="catalytic activity">
    <reaction evidence="7 8">
        <text>dTMP + ATP = dTDP + ADP</text>
        <dbReference type="Rhea" id="RHEA:13517"/>
        <dbReference type="ChEBI" id="CHEBI:30616"/>
        <dbReference type="ChEBI" id="CHEBI:58369"/>
        <dbReference type="ChEBI" id="CHEBI:63528"/>
        <dbReference type="ChEBI" id="CHEBI:456216"/>
        <dbReference type="EC" id="2.7.4.9"/>
    </reaction>
</comment>
<dbReference type="EMBL" id="MFHD01000023">
    <property type="protein sequence ID" value="OGF62003.1"/>
    <property type="molecule type" value="Genomic_DNA"/>
</dbReference>
<keyword evidence="4 8" id="KW-0547">Nucleotide-binding</keyword>
<dbReference type="InterPro" id="IPR027417">
    <property type="entry name" value="P-loop_NTPase"/>
</dbReference>
<evidence type="ECO:0000256" key="3">
    <source>
        <dbReference type="ARBA" id="ARBA00022727"/>
    </source>
</evidence>
<dbReference type="InterPro" id="IPR039430">
    <property type="entry name" value="Thymidylate_kin-like_dom"/>
</dbReference>
<evidence type="ECO:0000313" key="10">
    <source>
        <dbReference type="EMBL" id="OGF62003.1"/>
    </source>
</evidence>
<dbReference type="Gene3D" id="3.40.50.300">
    <property type="entry name" value="P-loop containing nucleotide triphosphate hydrolases"/>
    <property type="match status" value="1"/>
</dbReference>
<dbReference type="Proteomes" id="UP000179251">
    <property type="component" value="Unassembled WGS sequence"/>
</dbReference>
<dbReference type="HAMAP" id="MF_00165">
    <property type="entry name" value="Thymidylate_kinase"/>
    <property type="match status" value="1"/>
</dbReference>
<dbReference type="PANTHER" id="PTHR10344">
    <property type="entry name" value="THYMIDYLATE KINASE"/>
    <property type="match status" value="1"/>
</dbReference>
<keyword evidence="2 8" id="KW-0808">Transferase</keyword>
<evidence type="ECO:0000256" key="6">
    <source>
        <dbReference type="ARBA" id="ARBA00022840"/>
    </source>
</evidence>
<comment type="function">
    <text evidence="8">Phosphorylation of dTMP to form dTDP in both de novo and salvage pathways of dTTP synthesis.</text>
</comment>
<keyword evidence="3 8" id="KW-0545">Nucleotide biosynthesis</keyword>
<comment type="caution">
    <text evidence="10">The sequence shown here is derived from an EMBL/GenBank/DDBJ whole genome shotgun (WGS) entry which is preliminary data.</text>
</comment>
<feature type="domain" description="Thymidylate kinase-like" evidence="9">
    <location>
        <begin position="9"/>
        <end position="193"/>
    </location>
</feature>
<dbReference type="CDD" id="cd01672">
    <property type="entry name" value="TMPK"/>
    <property type="match status" value="1"/>
</dbReference>
<dbReference type="EC" id="2.7.4.9" evidence="8"/>
<keyword evidence="5 8" id="KW-0418">Kinase</keyword>
<evidence type="ECO:0000256" key="1">
    <source>
        <dbReference type="ARBA" id="ARBA00009776"/>
    </source>
</evidence>
<dbReference type="GO" id="GO:0005524">
    <property type="term" value="F:ATP binding"/>
    <property type="evidence" value="ECO:0007669"/>
    <property type="project" value="UniProtKB-UniRule"/>
</dbReference>
<evidence type="ECO:0000256" key="5">
    <source>
        <dbReference type="ARBA" id="ARBA00022777"/>
    </source>
</evidence>
<evidence type="ECO:0000256" key="7">
    <source>
        <dbReference type="ARBA" id="ARBA00048743"/>
    </source>
</evidence>
<evidence type="ECO:0000313" key="11">
    <source>
        <dbReference type="Proteomes" id="UP000179251"/>
    </source>
</evidence>
<dbReference type="GO" id="GO:0006235">
    <property type="term" value="P:dTTP biosynthetic process"/>
    <property type="evidence" value="ECO:0007669"/>
    <property type="project" value="UniProtKB-UniRule"/>
</dbReference>
<dbReference type="Pfam" id="PF02223">
    <property type="entry name" value="Thymidylate_kin"/>
    <property type="match status" value="1"/>
</dbReference>
<evidence type="ECO:0000259" key="9">
    <source>
        <dbReference type="Pfam" id="PF02223"/>
    </source>
</evidence>
<dbReference type="STRING" id="1798325.A2834_01600"/>
<sequence>MQKGKLIVIEGPDGSGKTEQWKLLAQRLKKEDHRVELVDFPQYSKVSAGLISNYLRGIYGKPDDVSPYAASLFYALDRYDLSFKMRDWLEEGKIILANRYVASNGGHQGGKIHNARGRKEFLKWLYQTEFEILGIPKPDINVFLDLPIEVSLKLIKKRGLAQDGHENIQHLKNAHASYRTMIKEFPKEFLVINCVRGGKLRPPEDIYEEIWTKVKEKLGLSAKK</sequence>
<dbReference type="InterPro" id="IPR018094">
    <property type="entry name" value="Thymidylate_kinase"/>
</dbReference>